<dbReference type="GO" id="GO:0015074">
    <property type="term" value="P:DNA integration"/>
    <property type="evidence" value="ECO:0007669"/>
    <property type="project" value="InterPro"/>
</dbReference>
<name>A0A067SL78_GALM3</name>
<reference evidence="4" key="1">
    <citation type="journal article" date="2014" name="Proc. Natl. Acad. Sci. U.S.A.">
        <title>Extensive sampling of basidiomycete genomes demonstrates inadequacy of the white-rot/brown-rot paradigm for wood decay fungi.</title>
        <authorList>
            <person name="Riley R."/>
            <person name="Salamov A.A."/>
            <person name="Brown D.W."/>
            <person name="Nagy L.G."/>
            <person name="Floudas D."/>
            <person name="Held B.W."/>
            <person name="Levasseur A."/>
            <person name="Lombard V."/>
            <person name="Morin E."/>
            <person name="Otillar R."/>
            <person name="Lindquist E.A."/>
            <person name="Sun H."/>
            <person name="LaButti K.M."/>
            <person name="Schmutz J."/>
            <person name="Jabbour D."/>
            <person name="Luo H."/>
            <person name="Baker S.E."/>
            <person name="Pisabarro A.G."/>
            <person name="Walton J.D."/>
            <person name="Blanchette R.A."/>
            <person name="Henrissat B."/>
            <person name="Martin F."/>
            <person name="Cullen D."/>
            <person name="Hibbett D.S."/>
            <person name="Grigoriev I.V."/>
        </authorList>
    </citation>
    <scope>NUCLEOTIDE SEQUENCE [LARGE SCALE GENOMIC DNA]</scope>
    <source>
        <strain evidence="4">CBS 339.88</strain>
    </source>
</reference>
<accession>A0A067SL78</accession>
<feature type="region of interest" description="Disordered" evidence="2">
    <location>
        <begin position="1"/>
        <end position="45"/>
    </location>
</feature>
<evidence type="ECO:0000256" key="2">
    <source>
        <dbReference type="SAM" id="MobiDB-lite"/>
    </source>
</evidence>
<feature type="compositionally biased region" description="Basic and acidic residues" evidence="2">
    <location>
        <begin position="24"/>
        <end position="38"/>
    </location>
</feature>
<dbReference type="Gene3D" id="1.10.443.10">
    <property type="entry name" value="Intergrase catalytic core"/>
    <property type="match status" value="1"/>
</dbReference>
<dbReference type="GO" id="GO:0003677">
    <property type="term" value="F:DNA binding"/>
    <property type="evidence" value="ECO:0007669"/>
    <property type="project" value="InterPro"/>
</dbReference>
<dbReference type="GO" id="GO:0006310">
    <property type="term" value="P:DNA recombination"/>
    <property type="evidence" value="ECO:0007669"/>
    <property type="project" value="UniProtKB-KW"/>
</dbReference>
<sequence>MGKAPQPKRGKKSGKPVAVPTYAEARDTVKEGIEKHGQAENTNNNYAGHIRRGREFLESFATEQAEAETLWNAGRNSRNDPTAEGDCEIPLYYEDDDEMGPEFRTAFTGPPVKCTPMAIATFLAHKCMVEECGKSTASQIHASFLKHYDRLAGDTYRGRWCFHDAHKRWEGNPVRSAVVIDMLAACQNKDGEGERNHSRAMSMEDMRKLHKASQRDCPVLDESRSYAEQADVIAQRGTHLLFNALSSSGWTIWMRYVEATSLKYKNFMFRGNRRRPTREDLGESQKPHSFTLNLRDRKNWQNRLKKGEHQMRGHLYGVYAQLDKPEVDMYTHLLDWLDFYEQVLLGRPLGPEDYVFPTIGVNGMSVQPDRPMSAAVAQKKIIEMAKKAGIDGAEGYTTHCYRRGGAQYRFIYGPLGERWHMNRIRWWGGWAPGEHRDTLMRYLLDELHTYEEDHSDALCPINQKAINDLPPAAAAGLYEMRELARTVEAGLNECRNVLQSSMKPPTYHPCSGRTESTSIPLPHKNLIPVPFRQEMSQPQLNQQSVAPPLQVRKEHIHLIPGLTQRLSSKAWEQVVKDWEHADPSRSLYVAMKDWDPQWHKDTRQTQKFGQRQRVALEFINFYNRDAARFTAAYPGHTRGFSPLLAEVRAAQQLRGDCEIHPTRRKDFNE</sequence>
<dbReference type="HOGENOM" id="CLU_013901_0_1_1"/>
<dbReference type="STRING" id="685588.A0A067SL78"/>
<dbReference type="SUPFAM" id="SSF56349">
    <property type="entry name" value="DNA breaking-rejoining enzymes"/>
    <property type="match status" value="1"/>
</dbReference>
<dbReference type="InterPro" id="IPR011010">
    <property type="entry name" value="DNA_brk_join_enz"/>
</dbReference>
<keyword evidence="4" id="KW-1185">Reference proteome</keyword>
<evidence type="ECO:0000313" key="4">
    <source>
        <dbReference type="Proteomes" id="UP000027222"/>
    </source>
</evidence>
<evidence type="ECO:0000256" key="1">
    <source>
        <dbReference type="ARBA" id="ARBA00023172"/>
    </source>
</evidence>
<dbReference type="AlphaFoldDB" id="A0A067SL78"/>
<dbReference type="Proteomes" id="UP000027222">
    <property type="component" value="Unassembled WGS sequence"/>
</dbReference>
<dbReference type="OrthoDB" id="164951at2759"/>
<keyword evidence="1" id="KW-0233">DNA recombination</keyword>
<protein>
    <submittedName>
        <fullName evidence="3">Uncharacterized protein</fullName>
    </submittedName>
</protein>
<dbReference type="InterPro" id="IPR013762">
    <property type="entry name" value="Integrase-like_cat_sf"/>
</dbReference>
<organism evidence="3 4">
    <name type="scientific">Galerina marginata (strain CBS 339.88)</name>
    <dbReference type="NCBI Taxonomy" id="685588"/>
    <lineage>
        <taxon>Eukaryota</taxon>
        <taxon>Fungi</taxon>
        <taxon>Dikarya</taxon>
        <taxon>Basidiomycota</taxon>
        <taxon>Agaricomycotina</taxon>
        <taxon>Agaricomycetes</taxon>
        <taxon>Agaricomycetidae</taxon>
        <taxon>Agaricales</taxon>
        <taxon>Agaricineae</taxon>
        <taxon>Strophariaceae</taxon>
        <taxon>Galerina</taxon>
    </lineage>
</organism>
<evidence type="ECO:0000313" key="3">
    <source>
        <dbReference type="EMBL" id="KDR71666.1"/>
    </source>
</evidence>
<dbReference type="EMBL" id="KL142392">
    <property type="protein sequence ID" value="KDR71666.1"/>
    <property type="molecule type" value="Genomic_DNA"/>
</dbReference>
<feature type="compositionally biased region" description="Basic residues" evidence="2">
    <location>
        <begin position="1"/>
        <end position="14"/>
    </location>
</feature>
<gene>
    <name evidence="3" type="ORF">GALMADRAFT_75054</name>
</gene>
<proteinExistence type="predicted"/>